<evidence type="ECO:0000313" key="3">
    <source>
        <dbReference type="EMBL" id="XDJ53565.1"/>
    </source>
</evidence>
<sequence length="88" mass="9605">MALNGLSGSAGLNYNAINDTIYSAIRTQEAKLRTTLSTLETDADGNISQADLLLLQQQTQQWTMMIELQSTLTKQISDSLKGIIQKSS</sequence>
<gene>
    <name evidence="1" type="primary">bscF</name>
    <name evidence="5" type="ORF">ABRY90_02830</name>
    <name evidence="8" type="ORF">ABRY91_09010</name>
    <name evidence="6" type="ORF">ABRY92_10350</name>
    <name evidence="16" type="ORF">ABRY95_03895</name>
    <name evidence="12" type="ORF">ABRY96_07295</name>
    <name evidence="10" type="ORF">ABRY97_08610</name>
    <name evidence="14" type="ORF">ABRY98_08475</name>
    <name evidence="4" type="ORF">ABRZ00_03105</name>
    <name evidence="3" type="ORF">ABRZ01_03465</name>
    <name evidence="2" type="ORF">ABRZ02_13270</name>
    <name evidence="7" type="ORF">ABRZ03_06645</name>
    <name evidence="17" type="ORF">ABRZ05_09365</name>
    <name evidence="9" type="ORF">ABRZ06_10895</name>
    <name evidence="13" type="ORF">ABRZ08_08885</name>
    <name evidence="11" type="ORF">ABRZ10_11060</name>
    <name evidence="18" type="ORF">ABRZ11_09020</name>
    <name evidence="15" type="ORF">ABRZ12_01130</name>
    <name evidence="1" type="ORF">GCM10009108_20560</name>
</gene>
<dbReference type="Pfam" id="PF09392">
    <property type="entry name" value="T3SS_needle_F"/>
    <property type="match status" value="1"/>
</dbReference>
<dbReference type="EMBL" id="CP158273">
    <property type="protein sequence ID" value="XDJ95302.1"/>
    <property type="molecule type" value="Genomic_DNA"/>
</dbReference>
<evidence type="ECO:0000313" key="13">
    <source>
        <dbReference type="EMBL" id="XDJ84355.1"/>
    </source>
</evidence>
<evidence type="ECO:0000313" key="17">
    <source>
        <dbReference type="EMBL" id="XDJ95302.1"/>
    </source>
</evidence>
<reference evidence="1" key="2">
    <citation type="submission" date="2023-12" db="EMBL/GenBank/DDBJ databases">
        <authorList>
            <person name="Sun Q."/>
            <person name="Inoue M."/>
        </authorList>
    </citation>
    <scope>NUCLEOTIDE SEQUENCE</scope>
    <source>
        <strain evidence="1">JCM 15515</strain>
    </source>
</reference>
<dbReference type="EMBL" id="BAAAEX010000010">
    <property type="protein sequence ID" value="GAA0780501.1"/>
    <property type="molecule type" value="Genomic_DNA"/>
</dbReference>
<keyword evidence="19" id="KW-1185">Reference proteome</keyword>
<evidence type="ECO:0000313" key="9">
    <source>
        <dbReference type="EMBL" id="XDJ71416.1"/>
    </source>
</evidence>
<evidence type="ECO:0000313" key="1">
    <source>
        <dbReference type="EMBL" id="GAA0780501.1"/>
    </source>
</evidence>
<evidence type="ECO:0000313" key="8">
    <source>
        <dbReference type="EMBL" id="XDJ65565.1"/>
    </source>
</evidence>
<dbReference type="EMBL" id="CP158272">
    <property type="protein sequence ID" value="XDJ97950.1"/>
    <property type="molecule type" value="Genomic_DNA"/>
</dbReference>
<dbReference type="EMBL" id="CP158256">
    <property type="protein sequence ID" value="XDJ53565.1"/>
    <property type="molecule type" value="Genomic_DNA"/>
</dbReference>
<dbReference type="EMBL" id="CP158265">
    <property type="protein sequence ID" value="XDJ76681.1"/>
    <property type="molecule type" value="Genomic_DNA"/>
</dbReference>
<evidence type="ECO:0000313" key="18">
    <source>
        <dbReference type="EMBL" id="XDJ97950.1"/>
    </source>
</evidence>
<dbReference type="GeneID" id="93066489"/>
<dbReference type="InterPro" id="IPR021123">
    <property type="entry name" value="T3SS_needle-like"/>
</dbReference>
<dbReference type="InterPro" id="IPR037203">
    <property type="entry name" value="T3SS_needle-like_sf"/>
</dbReference>
<dbReference type="RefSeq" id="WP_343838296.1">
    <property type="nucleotide sequence ID" value="NZ_BAAAEX010000010.1"/>
</dbReference>
<dbReference type="EMBL" id="CP158271">
    <property type="protein sequence ID" value="XDJ94160.1"/>
    <property type="molecule type" value="Genomic_DNA"/>
</dbReference>
<evidence type="ECO:0000313" key="7">
    <source>
        <dbReference type="EMBL" id="XDJ64989.1"/>
    </source>
</evidence>
<dbReference type="EMBL" id="CP158261">
    <property type="protein sequence ID" value="XDJ65565.1"/>
    <property type="molecule type" value="Genomic_DNA"/>
</dbReference>
<dbReference type="EMBL" id="CP158263">
    <property type="protein sequence ID" value="XDJ71416.1"/>
    <property type="molecule type" value="Genomic_DNA"/>
</dbReference>
<dbReference type="EMBL" id="CP158266">
    <property type="protein sequence ID" value="XDJ81513.1"/>
    <property type="molecule type" value="Genomic_DNA"/>
</dbReference>
<evidence type="ECO:0000313" key="15">
    <source>
        <dbReference type="EMBL" id="XDJ90929.1"/>
    </source>
</evidence>
<evidence type="ECO:0000313" key="19">
    <source>
        <dbReference type="Proteomes" id="UP001500573"/>
    </source>
</evidence>
<evidence type="ECO:0000313" key="11">
    <source>
        <dbReference type="EMBL" id="XDJ76681.1"/>
    </source>
</evidence>
<reference evidence="13" key="3">
    <citation type="submission" date="2024-05" db="EMBL/GenBank/DDBJ databases">
        <authorList>
            <person name="Luo Y.-C."/>
            <person name="Nicholds J."/>
            <person name="Mortimer T."/>
            <person name="Maboni G."/>
        </authorList>
    </citation>
    <scope>NUCLEOTIDE SEQUENCE</scope>
    <source>
        <strain evidence="17">124370</strain>
        <strain evidence="18">124566</strain>
        <strain evidence="16">124953</strain>
        <strain evidence="15">130308</strain>
        <strain evidence="14">130416</strain>
        <strain evidence="13">140124</strain>
        <strain evidence="12">143751</strain>
        <strain evidence="11">143769</strain>
        <strain evidence="10">143811</strain>
        <strain evidence="9">143936</strain>
        <strain evidence="8">145849</strain>
        <strain evidence="7">145850</strain>
        <strain evidence="6">145852</strain>
        <strain evidence="5">148131</strain>
        <strain evidence="4">150221</strain>
        <strain evidence="3">150964</strain>
        <strain evidence="2">153271</strain>
    </source>
</reference>
<dbReference type="EMBL" id="CP158264">
    <property type="protein sequence ID" value="XDJ73686.1"/>
    <property type="molecule type" value="Genomic_DNA"/>
</dbReference>
<dbReference type="EMBL" id="CP158253">
    <property type="protein sequence ID" value="XDJ44601.1"/>
    <property type="molecule type" value="Genomic_DNA"/>
</dbReference>
<dbReference type="EMBL" id="CP158270">
    <property type="protein sequence ID" value="XDJ90929.1"/>
    <property type="molecule type" value="Genomic_DNA"/>
</dbReference>
<accession>A0AB39G098</accession>
<name>A0AB39G098_9BURK</name>
<dbReference type="EMBL" id="CP158269">
    <property type="protein sequence ID" value="XDJ86985.1"/>
    <property type="molecule type" value="Genomic_DNA"/>
</dbReference>
<reference evidence="1 19" key="1">
    <citation type="journal article" date="2019" name="Int. J. Syst. Evol. Microbiol.">
        <title>The Global Catalogue of Microorganisms (GCM) 10K type strain sequencing project: providing services to taxonomists for standard genome sequencing and annotation.</title>
        <authorList>
            <consortium name="The Broad Institute Genomics Platform"/>
            <consortium name="The Broad Institute Genome Sequencing Center for Infectious Disease"/>
            <person name="Wu L."/>
            <person name="Ma J."/>
        </authorList>
    </citation>
    <scope>NUCLEOTIDE SEQUENCE [LARGE SCALE GENOMIC DNA]</scope>
    <source>
        <strain evidence="1 19">JCM 15515</strain>
    </source>
</reference>
<evidence type="ECO:0000313" key="10">
    <source>
        <dbReference type="EMBL" id="XDJ73686.1"/>
    </source>
</evidence>
<dbReference type="EMBL" id="CP158268">
    <property type="protein sequence ID" value="XDJ84355.1"/>
    <property type="molecule type" value="Genomic_DNA"/>
</dbReference>
<protein>
    <submittedName>
        <fullName evidence="13">EscF/YscF/HrpA family type III secretion system needle major subunit</fullName>
    </submittedName>
    <submittedName>
        <fullName evidence="1">Type III secretion system protein BscF</fullName>
    </submittedName>
</protein>
<organism evidence="13">
    <name type="scientific">Castellaniella ginsengisoli</name>
    <dbReference type="NCBI Taxonomy" id="546114"/>
    <lineage>
        <taxon>Bacteria</taxon>
        <taxon>Pseudomonadati</taxon>
        <taxon>Pseudomonadota</taxon>
        <taxon>Betaproteobacteria</taxon>
        <taxon>Burkholderiales</taxon>
        <taxon>Alcaligenaceae</taxon>
        <taxon>Castellaniella</taxon>
    </lineage>
</organism>
<dbReference type="Gene3D" id="1.20.58.90">
    <property type="match status" value="1"/>
</dbReference>
<evidence type="ECO:0000313" key="14">
    <source>
        <dbReference type="EMBL" id="XDJ86985.1"/>
    </source>
</evidence>
<evidence type="ECO:0000313" key="16">
    <source>
        <dbReference type="EMBL" id="XDJ94160.1"/>
    </source>
</evidence>
<evidence type="ECO:0000313" key="5">
    <source>
        <dbReference type="EMBL" id="XDJ58863.1"/>
    </source>
</evidence>
<evidence type="ECO:0000313" key="6">
    <source>
        <dbReference type="EMBL" id="XDJ60395.1"/>
    </source>
</evidence>
<evidence type="ECO:0000313" key="4">
    <source>
        <dbReference type="EMBL" id="XDJ56179.1"/>
    </source>
</evidence>
<dbReference type="EMBL" id="CP158258">
    <property type="protein sequence ID" value="XDJ58863.1"/>
    <property type="molecule type" value="Genomic_DNA"/>
</dbReference>
<dbReference type="AlphaFoldDB" id="A0AB39G098"/>
<dbReference type="EMBL" id="CP158257">
    <property type="protein sequence ID" value="XDJ56179.1"/>
    <property type="molecule type" value="Genomic_DNA"/>
</dbReference>
<dbReference type="KEGG" id="cgin:ABRZ00_03105"/>
<evidence type="ECO:0000313" key="2">
    <source>
        <dbReference type="EMBL" id="XDJ44601.1"/>
    </source>
</evidence>
<proteinExistence type="predicted"/>
<evidence type="ECO:0000313" key="12">
    <source>
        <dbReference type="EMBL" id="XDJ81513.1"/>
    </source>
</evidence>
<dbReference type="Proteomes" id="UP001500573">
    <property type="component" value="Unassembled WGS sequence"/>
</dbReference>
<dbReference type="GO" id="GO:0015031">
    <property type="term" value="P:protein transport"/>
    <property type="evidence" value="ECO:0007669"/>
    <property type="project" value="InterPro"/>
</dbReference>
<dbReference type="EMBL" id="CP158260">
    <property type="protein sequence ID" value="XDJ64989.1"/>
    <property type="molecule type" value="Genomic_DNA"/>
</dbReference>
<dbReference type="EMBL" id="CP158259">
    <property type="protein sequence ID" value="XDJ60395.1"/>
    <property type="molecule type" value="Genomic_DNA"/>
</dbReference>
<dbReference type="SUPFAM" id="SSF140129">
    <property type="entry name" value="MxiH-like"/>
    <property type="match status" value="1"/>
</dbReference>